<evidence type="ECO:0000313" key="7">
    <source>
        <dbReference type="Proteomes" id="UP000226080"/>
    </source>
</evidence>
<dbReference type="GO" id="GO:0008713">
    <property type="term" value="F:ADP-heptose-lipopolysaccharide heptosyltransferase activity"/>
    <property type="evidence" value="ECO:0007669"/>
    <property type="project" value="TreeGrafter"/>
</dbReference>
<dbReference type="PANTHER" id="PTHR30160:SF15">
    <property type="entry name" value="GLYCOSYLTRANSFERASE HI_0523-RELATED"/>
    <property type="match status" value="1"/>
</dbReference>
<dbReference type="EMBL" id="CP012959">
    <property type="protein sequence ID" value="AMQ93995.1"/>
    <property type="molecule type" value="Genomic_DNA"/>
</dbReference>
<dbReference type="OrthoDB" id="89608at2"/>
<protein>
    <submittedName>
        <fullName evidence="5">Glycosyltransferase family 9 protein</fullName>
    </submittedName>
    <submittedName>
        <fullName evidence="3">Heptosyltransferase</fullName>
    </submittedName>
</protein>
<keyword evidence="7" id="KW-1185">Reference proteome</keyword>
<dbReference type="SUPFAM" id="SSF53756">
    <property type="entry name" value="UDP-Glycosyltransferase/glycogen phosphorylase"/>
    <property type="match status" value="1"/>
</dbReference>
<dbReference type="KEGG" id="aact:ACT75_05385"/>
<evidence type="ECO:0000313" key="8">
    <source>
        <dbReference type="Proteomes" id="UP000323012"/>
    </source>
</evidence>
<dbReference type="GO" id="GO:0009244">
    <property type="term" value="P:lipopolysaccharide core region biosynthetic process"/>
    <property type="evidence" value="ECO:0007669"/>
    <property type="project" value="TreeGrafter"/>
</dbReference>
<evidence type="ECO:0000256" key="2">
    <source>
        <dbReference type="ARBA" id="ARBA00022679"/>
    </source>
</evidence>
<dbReference type="Proteomes" id="UP000323012">
    <property type="component" value="Unassembled WGS sequence"/>
</dbReference>
<evidence type="ECO:0000313" key="3">
    <source>
        <dbReference type="EMBL" id="AMQ93995.1"/>
    </source>
</evidence>
<keyword evidence="2" id="KW-0808">Transferase</keyword>
<name>A0A5D0ENK2_AGGAC</name>
<dbReference type="EMBL" id="PCGW01000004">
    <property type="protein sequence ID" value="PHO21106.1"/>
    <property type="molecule type" value="Genomic_DNA"/>
</dbReference>
<reference evidence="5 8" key="3">
    <citation type="submission" date="2019-08" db="EMBL/GenBank/DDBJ databases">
        <title>Whole genome sequencing of Aggregatibacter actinomycetemcomitans cultured from blood stream infections in Denmark reveals a novel phylogenetic lineage expressing serotype a membrane O polysaccharide.</title>
        <authorList>
            <person name="Nedergaard S."/>
            <person name="Kobel C.M."/>
            <person name="Nielsen M.B."/>
            <person name="Moeller R.T."/>
            <person name="Jensen A.B."/>
            <person name="Noerskov-Lauritsen N."/>
        </authorList>
    </citation>
    <scope>NUCLEOTIDE SEQUENCE [LARGE SCALE GENOMIC DNA]</scope>
    <source>
        <strain evidence="5 8">PN_563</strain>
    </source>
</reference>
<evidence type="ECO:0000313" key="5">
    <source>
        <dbReference type="EMBL" id="TYA39751.1"/>
    </source>
</evidence>
<gene>
    <name evidence="3" type="ORF">ACT75_05385</name>
    <name evidence="4" type="ORF">CQR80_02790</name>
    <name evidence="5" type="ORF">FXB79_02180</name>
</gene>
<dbReference type="Proteomes" id="UP000072236">
    <property type="component" value="Chromosome"/>
</dbReference>
<reference evidence="4 7" key="2">
    <citation type="submission" date="2017-10" db="EMBL/GenBank/DDBJ databases">
        <title>Draft genome sequences of Aggregatibacter actinomycetemcomitans strains 310a and 310b.</title>
        <authorList>
            <person name="May A.C."/>
            <person name="Ohta H."/>
            <person name="Maeda H."/>
            <person name="Kokeguchi S."/>
            <person name="Cugini C."/>
        </authorList>
    </citation>
    <scope>NUCLEOTIDE SEQUENCE [LARGE SCALE GENOMIC DNA]</scope>
    <source>
        <strain evidence="4 7">310b</strain>
    </source>
</reference>
<dbReference type="SMR" id="A0A5D0ENK2"/>
<keyword evidence="1" id="KW-0328">Glycosyltransferase</keyword>
<reference evidence="3 6" key="1">
    <citation type="submission" date="2015-10" db="EMBL/GenBank/DDBJ databases">
        <title>Tn-seq of a polymicrobial infection.</title>
        <authorList>
            <person name="Stacy A."/>
            <person name="Rumbaugh K.P."/>
            <person name="Whiteley M."/>
        </authorList>
    </citation>
    <scope>NUCLEOTIDE SEQUENCE [LARGE SCALE GENOMIC DNA]</scope>
    <source>
        <strain evidence="3 6">624</strain>
    </source>
</reference>
<dbReference type="InterPro" id="IPR051199">
    <property type="entry name" value="LPS_LOS_Heptosyltrfase"/>
</dbReference>
<proteinExistence type="predicted"/>
<dbReference type="PANTHER" id="PTHR30160">
    <property type="entry name" value="TETRAACYLDISACCHARIDE 4'-KINASE-RELATED"/>
    <property type="match status" value="1"/>
</dbReference>
<dbReference type="CDD" id="cd03789">
    <property type="entry name" value="GT9_LPS_heptosyltransferase"/>
    <property type="match status" value="1"/>
</dbReference>
<organism evidence="5 8">
    <name type="scientific">Aggregatibacter actinomycetemcomitans</name>
    <name type="common">Actinobacillus actinomycetemcomitans</name>
    <name type="synonym">Haemophilus actinomycetemcomitans</name>
    <dbReference type="NCBI Taxonomy" id="714"/>
    <lineage>
        <taxon>Bacteria</taxon>
        <taxon>Pseudomonadati</taxon>
        <taxon>Pseudomonadota</taxon>
        <taxon>Gammaproteobacteria</taxon>
        <taxon>Pasteurellales</taxon>
        <taxon>Pasteurellaceae</taxon>
        <taxon>Aggregatibacter</taxon>
    </lineage>
</organism>
<evidence type="ECO:0000313" key="4">
    <source>
        <dbReference type="EMBL" id="PHO21106.1"/>
    </source>
</evidence>
<sequence>MKALLRKIRLALGKMLLDKNVQGQPFPTNPKIIVLQQDGKIGDYIVSSFIFRELKRHNPKMQVDVVCSPKNVNLFEQNPSIDHCFILNRKEHCAYSRMGKQLSHEHYDVLINLPVLLRNRDLWLTRLIHAKNNIGYKKQNYKLFNLNVTQDQLHFSQVYAEAIKLCGVKDINLEYDIPNHSDKKEDIANFIQKNHLADCIAINFFGAAGTRKFTEQNIYRFIEKFKAENKKVLLLTYPEVTPLLKTIAEKYTNAFIYENTENIFDTIALLHYTSLVISPDTSIIHIAAGLNKKIIGFYKLADKENVTHWNPNCKNKTYILNFIENVNEISPDEIKSEWLK</sequence>
<dbReference type="AlphaFoldDB" id="A0A5D0ENK2"/>
<dbReference type="InterPro" id="IPR002201">
    <property type="entry name" value="Glyco_trans_9"/>
</dbReference>
<evidence type="ECO:0000313" key="6">
    <source>
        <dbReference type="Proteomes" id="UP000072236"/>
    </source>
</evidence>
<dbReference type="EMBL" id="VSED01000003">
    <property type="protein sequence ID" value="TYA39751.1"/>
    <property type="molecule type" value="Genomic_DNA"/>
</dbReference>
<dbReference type="RefSeq" id="WP_005542841.1">
    <property type="nucleotide sequence ID" value="NZ_CP012959.1"/>
</dbReference>
<accession>A0A5D0ENK2</accession>
<dbReference type="Pfam" id="PF01075">
    <property type="entry name" value="Glyco_transf_9"/>
    <property type="match status" value="1"/>
</dbReference>
<evidence type="ECO:0000256" key="1">
    <source>
        <dbReference type="ARBA" id="ARBA00022676"/>
    </source>
</evidence>
<dbReference type="GO" id="GO:0005829">
    <property type="term" value="C:cytosol"/>
    <property type="evidence" value="ECO:0007669"/>
    <property type="project" value="TreeGrafter"/>
</dbReference>
<dbReference type="Gene3D" id="3.40.50.2000">
    <property type="entry name" value="Glycogen Phosphorylase B"/>
    <property type="match status" value="2"/>
</dbReference>
<dbReference type="Proteomes" id="UP000226080">
    <property type="component" value="Unassembled WGS sequence"/>
</dbReference>